<accession>A0A0A8Y5C3</accession>
<dbReference type="PANTHER" id="PTHR34780">
    <property type="entry name" value="OS08G0427800 PROTEIN"/>
    <property type="match status" value="1"/>
</dbReference>
<evidence type="ECO:0000256" key="1">
    <source>
        <dbReference type="SAM" id="MobiDB-lite"/>
    </source>
</evidence>
<evidence type="ECO:0000313" key="2">
    <source>
        <dbReference type="EMBL" id="JAD21159.1"/>
    </source>
</evidence>
<dbReference type="PANTHER" id="PTHR34780:SF10">
    <property type="entry name" value="OS08G0427800 PROTEIN"/>
    <property type="match status" value="1"/>
</dbReference>
<protein>
    <submittedName>
        <fullName evidence="2">Uncharacterized protein</fullName>
    </submittedName>
</protein>
<proteinExistence type="predicted"/>
<reference evidence="2" key="1">
    <citation type="submission" date="2014-09" db="EMBL/GenBank/DDBJ databases">
        <authorList>
            <person name="Magalhaes I.L.F."/>
            <person name="Oliveira U."/>
            <person name="Santos F.R."/>
            <person name="Vidigal T.H.D.A."/>
            <person name="Brescovit A.D."/>
            <person name="Santos A.J."/>
        </authorList>
    </citation>
    <scope>NUCLEOTIDE SEQUENCE</scope>
    <source>
        <tissue evidence="2">Shoot tissue taken approximately 20 cm above the soil surface</tissue>
    </source>
</reference>
<dbReference type="AlphaFoldDB" id="A0A0A8Y5C3"/>
<dbReference type="EMBL" id="GBRH01276736">
    <property type="protein sequence ID" value="JAD21159.1"/>
    <property type="molecule type" value="Transcribed_RNA"/>
</dbReference>
<feature type="region of interest" description="Disordered" evidence="1">
    <location>
        <begin position="62"/>
        <end position="82"/>
    </location>
</feature>
<reference evidence="2" key="2">
    <citation type="journal article" date="2015" name="Data Brief">
        <title>Shoot transcriptome of the giant reed, Arundo donax.</title>
        <authorList>
            <person name="Barrero R.A."/>
            <person name="Guerrero F.D."/>
            <person name="Moolhuijzen P."/>
            <person name="Goolsby J.A."/>
            <person name="Tidwell J."/>
            <person name="Bellgard S.E."/>
            <person name="Bellgard M.I."/>
        </authorList>
    </citation>
    <scope>NUCLEOTIDE SEQUENCE</scope>
    <source>
        <tissue evidence="2">Shoot tissue taken approximately 20 cm above the soil surface</tissue>
    </source>
</reference>
<sequence length="82" mass="9618">MFEKEQMLREGERDVFKEEQEQEVLVHSQVRKIKQEDEEARELLRRLQLLEIRPATGFRELAARQTSPSPLRRAGQAISVGD</sequence>
<organism evidence="2">
    <name type="scientific">Arundo donax</name>
    <name type="common">Giant reed</name>
    <name type="synonym">Donax arundinaceus</name>
    <dbReference type="NCBI Taxonomy" id="35708"/>
    <lineage>
        <taxon>Eukaryota</taxon>
        <taxon>Viridiplantae</taxon>
        <taxon>Streptophyta</taxon>
        <taxon>Embryophyta</taxon>
        <taxon>Tracheophyta</taxon>
        <taxon>Spermatophyta</taxon>
        <taxon>Magnoliopsida</taxon>
        <taxon>Liliopsida</taxon>
        <taxon>Poales</taxon>
        <taxon>Poaceae</taxon>
        <taxon>PACMAD clade</taxon>
        <taxon>Arundinoideae</taxon>
        <taxon>Arundineae</taxon>
        <taxon>Arundo</taxon>
    </lineage>
</organism>
<name>A0A0A8Y5C3_ARUDO</name>